<evidence type="ECO:0000313" key="1">
    <source>
        <dbReference type="EMBL" id="ABK17968.1"/>
    </source>
</evidence>
<dbReference type="OrthoDB" id="9801945at2"/>
<dbReference type="AlphaFoldDB" id="A0LKL6"/>
<name>A0LKL6_SYNFM</name>
<dbReference type="HOGENOM" id="CLU_114601_5_2_7"/>
<dbReference type="Proteomes" id="UP000001784">
    <property type="component" value="Chromosome"/>
</dbReference>
<dbReference type="CDD" id="cd17040">
    <property type="entry name" value="Ubl_MoaD_like"/>
    <property type="match status" value="1"/>
</dbReference>
<dbReference type="InterPro" id="IPR012675">
    <property type="entry name" value="Beta-grasp_dom_sf"/>
</dbReference>
<dbReference type="eggNOG" id="COG1977">
    <property type="taxonomic scope" value="Bacteria"/>
</dbReference>
<dbReference type="KEGG" id="sfu:Sfum_2286"/>
<evidence type="ECO:0000313" key="2">
    <source>
        <dbReference type="Proteomes" id="UP000001784"/>
    </source>
</evidence>
<dbReference type="EMBL" id="CP000478">
    <property type="protein sequence ID" value="ABK17968.1"/>
    <property type="molecule type" value="Genomic_DNA"/>
</dbReference>
<dbReference type="InterPro" id="IPR003749">
    <property type="entry name" value="ThiS/MoaD-like"/>
</dbReference>
<reference evidence="1 2" key="1">
    <citation type="submission" date="2006-10" db="EMBL/GenBank/DDBJ databases">
        <title>Complete sequence of Syntrophobacter fumaroxidans MPOB.</title>
        <authorList>
            <consortium name="US DOE Joint Genome Institute"/>
            <person name="Copeland A."/>
            <person name="Lucas S."/>
            <person name="Lapidus A."/>
            <person name="Barry K."/>
            <person name="Detter J.C."/>
            <person name="Glavina del Rio T."/>
            <person name="Hammon N."/>
            <person name="Israni S."/>
            <person name="Pitluck S."/>
            <person name="Goltsman E.G."/>
            <person name="Martinez M."/>
            <person name="Schmutz J."/>
            <person name="Larimer F."/>
            <person name="Land M."/>
            <person name="Hauser L."/>
            <person name="Kyrpides N."/>
            <person name="Kim E."/>
            <person name="Boone D.R."/>
            <person name="Brockman F."/>
            <person name="Culley D."/>
            <person name="Ferry J."/>
            <person name="Gunsalus R."/>
            <person name="McInerney M.J."/>
            <person name="Morrison M."/>
            <person name="Plugge C."/>
            <person name="Rohlin L."/>
            <person name="Scholten J."/>
            <person name="Sieber J."/>
            <person name="Stams A.J.M."/>
            <person name="Worm P."/>
            <person name="Henstra A.M."/>
            <person name="Richardson P."/>
        </authorList>
    </citation>
    <scope>NUCLEOTIDE SEQUENCE [LARGE SCALE GENOMIC DNA]</scope>
    <source>
        <strain evidence="2">DSM 10017 / MPOB</strain>
    </source>
</reference>
<dbReference type="InterPro" id="IPR016155">
    <property type="entry name" value="Mopterin_synth/thiamin_S_b"/>
</dbReference>
<proteinExistence type="predicted"/>
<dbReference type="STRING" id="335543.Sfum_2286"/>
<dbReference type="RefSeq" id="WP_011699137.1">
    <property type="nucleotide sequence ID" value="NC_008554.1"/>
</dbReference>
<accession>A0LKL6</accession>
<dbReference type="SUPFAM" id="SSF54285">
    <property type="entry name" value="MoaD/ThiS"/>
    <property type="match status" value="1"/>
</dbReference>
<protein>
    <submittedName>
        <fullName evidence="1">ThiamineS protein</fullName>
    </submittedName>
</protein>
<dbReference type="InParanoid" id="A0LKL6"/>
<dbReference type="Pfam" id="PF02597">
    <property type="entry name" value="ThiS"/>
    <property type="match status" value="1"/>
</dbReference>
<organism evidence="1 2">
    <name type="scientific">Syntrophobacter fumaroxidans (strain DSM 10017 / MPOB)</name>
    <dbReference type="NCBI Taxonomy" id="335543"/>
    <lineage>
        <taxon>Bacteria</taxon>
        <taxon>Pseudomonadati</taxon>
        <taxon>Thermodesulfobacteriota</taxon>
        <taxon>Syntrophobacteria</taxon>
        <taxon>Syntrophobacterales</taxon>
        <taxon>Syntrophobacteraceae</taxon>
        <taxon>Syntrophobacter</taxon>
    </lineage>
</organism>
<gene>
    <name evidence="1" type="ordered locus">Sfum_2286</name>
</gene>
<keyword evidence="2" id="KW-1185">Reference proteome</keyword>
<dbReference type="Gene3D" id="3.10.20.30">
    <property type="match status" value="1"/>
</dbReference>
<sequence>MRVEVQLYATLRKYGPPDGGPRTVVVAEGERLGRVLEAIGIPADVERVILVNGRPATADSVLQEGDRVVLFPPVAGG</sequence>